<accession>A0A1G7ISK0</accession>
<keyword evidence="1" id="KW-1133">Transmembrane helix</keyword>
<dbReference type="EMBL" id="FNBK01000004">
    <property type="protein sequence ID" value="SDF15700.1"/>
    <property type="molecule type" value="Genomic_DNA"/>
</dbReference>
<feature type="transmembrane region" description="Helical" evidence="1">
    <location>
        <begin position="34"/>
        <end position="53"/>
    </location>
</feature>
<gene>
    <name evidence="2" type="ORF">SAMN05216218_10470</name>
</gene>
<proteinExistence type="predicted"/>
<dbReference type="Proteomes" id="UP000199076">
    <property type="component" value="Unassembled WGS sequence"/>
</dbReference>
<sequence length="60" mass="5765">MPTSSMKVVVGAVLLLIGSVLILGTGLQQLPLPAIAGSIAALLLAAGSVLLGTSEGGQPV</sequence>
<name>A0A1G7ISK0_9EURY</name>
<reference evidence="3" key="1">
    <citation type="submission" date="2016-10" db="EMBL/GenBank/DDBJ databases">
        <authorList>
            <person name="Varghese N."/>
            <person name="Submissions S."/>
        </authorList>
    </citation>
    <scope>NUCLEOTIDE SEQUENCE [LARGE SCALE GENOMIC DNA]</scope>
    <source>
        <strain evidence="3">IBRC-M 10760</strain>
    </source>
</reference>
<dbReference type="Pfam" id="PF26546">
    <property type="entry name" value="DUF8178"/>
    <property type="match status" value="1"/>
</dbReference>
<keyword evidence="1" id="KW-0812">Transmembrane</keyword>
<keyword evidence="3" id="KW-1185">Reference proteome</keyword>
<dbReference type="RefSeq" id="WP_092689505.1">
    <property type="nucleotide sequence ID" value="NZ_FNBK01000004.1"/>
</dbReference>
<keyword evidence="1" id="KW-0472">Membrane</keyword>
<evidence type="ECO:0000313" key="2">
    <source>
        <dbReference type="EMBL" id="SDF15700.1"/>
    </source>
</evidence>
<dbReference type="AlphaFoldDB" id="A0A1G7ISK0"/>
<organism evidence="2 3">
    <name type="scientific">Halorientalis regularis</name>
    <dbReference type="NCBI Taxonomy" id="660518"/>
    <lineage>
        <taxon>Archaea</taxon>
        <taxon>Methanobacteriati</taxon>
        <taxon>Methanobacteriota</taxon>
        <taxon>Stenosarchaea group</taxon>
        <taxon>Halobacteria</taxon>
        <taxon>Halobacteriales</taxon>
        <taxon>Haloarculaceae</taxon>
        <taxon>Halorientalis</taxon>
    </lineage>
</organism>
<evidence type="ECO:0000256" key="1">
    <source>
        <dbReference type="SAM" id="Phobius"/>
    </source>
</evidence>
<evidence type="ECO:0000313" key="3">
    <source>
        <dbReference type="Proteomes" id="UP000199076"/>
    </source>
</evidence>
<dbReference type="InterPro" id="IPR058491">
    <property type="entry name" value="DUF8178"/>
</dbReference>
<protein>
    <submittedName>
        <fullName evidence="2">Uncharacterized protein</fullName>
    </submittedName>
</protein>